<accession>A0A0K0G5J5</accession>
<sequence length="87" mass="10254">MIICQFFFKQLTYFVRDSPDWRADVLTLVSLLFIFLILIYAQTCFAMLREIFVRLTTKYRISGCRPFCPKNVLRGVGGWLTIVPLRL</sequence>
<feature type="transmembrane region" description="Helical" evidence="1">
    <location>
        <begin position="25"/>
        <end position="48"/>
    </location>
</feature>
<protein>
    <submittedName>
        <fullName evidence="3">Ion_trans domain-containing protein</fullName>
    </submittedName>
</protein>
<dbReference type="WBParaSite" id="SVE_2001200.1">
    <property type="protein sequence ID" value="SVE_2001200.1"/>
    <property type="gene ID" value="SVE_2001200"/>
</dbReference>
<keyword evidence="1" id="KW-1133">Transmembrane helix</keyword>
<organism evidence="2 3">
    <name type="scientific">Strongyloides venezuelensis</name>
    <name type="common">Threadworm</name>
    <dbReference type="NCBI Taxonomy" id="75913"/>
    <lineage>
        <taxon>Eukaryota</taxon>
        <taxon>Metazoa</taxon>
        <taxon>Ecdysozoa</taxon>
        <taxon>Nematoda</taxon>
        <taxon>Chromadorea</taxon>
        <taxon>Rhabditida</taxon>
        <taxon>Tylenchina</taxon>
        <taxon>Panagrolaimomorpha</taxon>
        <taxon>Strongyloidoidea</taxon>
        <taxon>Strongyloididae</taxon>
        <taxon>Strongyloides</taxon>
    </lineage>
</organism>
<evidence type="ECO:0000256" key="1">
    <source>
        <dbReference type="SAM" id="Phobius"/>
    </source>
</evidence>
<dbReference type="AlphaFoldDB" id="A0A0K0G5J5"/>
<evidence type="ECO:0000313" key="2">
    <source>
        <dbReference type="Proteomes" id="UP000035680"/>
    </source>
</evidence>
<dbReference type="Proteomes" id="UP000035680">
    <property type="component" value="Unassembled WGS sequence"/>
</dbReference>
<reference evidence="2" key="1">
    <citation type="submission" date="2014-07" db="EMBL/GenBank/DDBJ databases">
        <authorList>
            <person name="Martin A.A"/>
            <person name="De Silva N."/>
        </authorList>
    </citation>
    <scope>NUCLEOTIDE SEQUENCE</scope>
</reference>
<keyword evidence="1" id="KW-0472">Membrane</keyword>
<reference evidence="3" key="2">
    <citation type="submission" date="2015-08" db="UniProtKB">
        <authorList>
            <consortium name="WormBaseParasite"/>
        </authorList>
    </citation>
    <scope>IDENTIFICATION</scope>
</reference>
<keyword evidence="1" id="KW-0812">Transmembrane</keyword>
<evidence type="ECO:0000313" key="3">
    <source>
        <dbReference type="WBParaSite" id="SVE_2001200.1"/>
    </source>
</evidence>
<keyword evidence="2" id="KW-1185">Reference proteome</keyword>
<proteinExistence type="predicted"/>
<name>A0A0K0G5J5_STRVS</name>